<dbReference type="Gene3D" id="3.40.50.1100">
    <property type="match status" value="2"/>
</dbReference>
<keyword evidence="4" id="KW-0808">Transferase</keyword>
<evidence type="ECO:0000256" key="2">
    <source>
        <dbReference type="ARBA" id="ARBA00007103"/>
    </source>
</evidence>
<dbReference type="FunFam" id="3.40.50.1100:FF:000016">
    <property type="entry name" value="Cysteine synthase A"/>
    <property type="match status" value="1"/>
</dbReference>
<evidence type="ECO:0000256" key="5">
    <source>
        <dbReference type="ARBA" id="ARBA00022898"/>
    </source>
</evidence>
<dbReference type="Proteomes" id="UP000355283">
    <property type="component" value="Unassembled WGS sequence"/>
</dbReference>
<proteinExistence type="inferred from homology"/>
<feature type="domain" description="Tryptophan synthase beta chain-like PALP" evidence="8">
    <location>
        <begin position="64"/>
        <end position="371"/>
    </location>
</feature>
<evidence type="ECO:0000313" key="9">
    <source>
        <dbReference type="EMBL" id="TFJ88083.1"/>
    </source>
</evidence>
<dbReference type="OrthoDB" id="10259545at2759"/>
<dbReference type="InterPro" id="IPR050214">
    <property type="entry name" value="Cys_Synth/Cystath_Beta-Synth"/>
</dbReference>
<evidence type="ECO:0000256" key="4">
    <source>
        <dbReference type="ARBA" id="ARBA00022679"/>
    </source>
</evidence>
<evidence type="ECO:0000256" key="1">
    <source>
        <dbReference type="ARBA" id="ARBA00001933"/>
    </source>
</evidence>
<keyword evidence="7" id="KW-0472">Membrane</keyword>
<keyword evidence="7" id="KW-0812">Transmembrane</keyword>
<accession>A0A4D9DD93</accession>
<reference evidence="9 10" key="1">
    <citation type="submission" date="2019-01" db="EMBL/GenBank/DDBJ databases">
        <title>Nuclear Genome Assembly of the Microalgal Biofuel strain Nannochloropsis salina CCMP1776.</title>
        <authorList>
            <person name="Hovde B."/>
        </authorList>
    </citation>
    <scope>NUCLEOTIDE SEQUENCE [LARGE SCALE GENOMIC DNA]</scope>
    <source>
        <strain evidence="9 10">CCMP1776</strain>
    </source>
</reference>
<dbReference type="PANTHER" id="PTHR10314">
    <property type="entry name" value="CYSTATHIONINE BETA-SYNTHASE"/>
    <property type="match status" value="1"/>
</dbReference>
<dbReference type="AlphaFoldDB" id="A0A4D9DD93"/>
<dbReference type="InterPro" id="IPR036052">
    <property type="entry name" value="TrpB-like_PALP_sf"/>
</dbReference>
<keyword evidence="10" id="KW-1185">Reference proteome</keyword>
<dbReference type="EMBL" id="SDOX01000002">
    <property type="protein sequence ID" value="TFJ88083.1"/>
    <property type="molecule type" value="Genomic_DNA"/>
</dbReference>
<evidence type="ECO:0000256" key="6">
    <source>
        <dbReference type="ARBA" id="ARBA00023192"/>
    </source>
</evidence>
<name>A0A4D9DD93_9STRA</name>
<evidence type="ECO:0000256" key="7">
    <source>
        <dbReference type="SAM" id="Phobius"/>
    </source>
</evidence>
<evidence type="ECO:0000256" key="3">
    <source>
        <dbReference type="ARBA" id="ARBA00022605"/>
    </source>
</evidence>
<dbReference type="GO" id="GO:0019344">
    <property type="term" value="P:cysteine biosynthetic process"/>
    <property type="evidence" value="ECO:0007669"/>
    <property type="project" value="UniProtKB-KW"/>
</dbReference>
<sequence length="420" mass="45929">MDLLALLPPFPKSGKHHVLLVVVSAVAASATTAAILLMFSQRRSKSKRTLENKGGNRESGYAALIGNTPLIELTSLSRATECRVLAKVEYLNPGGTSKDRVALRMIQEAEKAGLLHPGSTVIEGTSGSTGIALASLCRARGYRCLIVMPDDQAAEKAHLLKQFGAEVEIVKPASIANPNHYCNRARARAEELGDEAVYMDQFETMANFRAHYEGTGPEMWEQVMAGYGARPDAFVMSAGTGGTLAGVSRAWKEREEKVQVFLVDPPGSSLYHKVKHGVCYSTAQRERGVRRHRYDSLAEGIGLDRLTANFRKARIDEAFHVPDQEAVDMAHFLLQAEGMFVGSSTAMNLVGCVRAARVLGPGHTVVTVLCDSGQRHLTRFWNRRVVEGAGLIWPETPPVNLNFLQRNGQGDKEDLREGRH</sequence>
<dbReference type="InterPro" id="IPR001926">
    <property type="entry name" value="TrpB-like_PALP"/>
</dbReference>
<dbReference type="Pfam" id="PF00291">
    <property type="entry name" value="PALP"/>
    <property type="match status" value="1"/>
</dbReference>
<evidence type="ECO:0000313" key="10">
    <source>
        <dbReference type="Proteomes" id="UP000355283"/>
    </source>
</evidence>
<feature type="transmembrane region" description="Helical" evidence="7">
    <location>
        <begin position="20"/>
        <end position="39"/>
    </location>
</feature>
<keyword evidence="5" id="KW-0663">Pyridoxal phosphate</keyword>
<gene>
    <name evidence="9" type="ORF">NSK_000437</name>
</gene>
<dbReference type="GO" id="GO:0016740">
    <property type="term" value="F:transferase activity"/>
    <property type="evidence" value="ECO:0007669"/>
    <property type="project" value="UniProtKB-KW"/>
</dbReference>
<keyword evidence="3" id="KW-0028">Amino-acid biosynthesis</keyword>
<keyword evidence="6" id="KW-0198">Cysteine biosynthesis</keyword>
<comment type="caution">
    <text evidence="9">The sequence shown here is derived from an EMBL/GenBank/DDBJ whole genome shotgun (WGS) entry which is preliminary data.</text>
</comment>
<dbReference type="CDD" id="cd01561">
    <property type="entry name" value="CBS_like"/>
    <property type="match status" value="1"/>
</dbReference>
<evidence type="ECO:0000259" key="8">
    <source>
        <dbReference type="Pfam" id="PF00291"/>
    </source>
</evidence>
<comment type="similarity">
    <text evidence="2">Belongs to the cysteine synthase/cystathionine beta-synthase family.</text>
</comment>
<comment type="cofactor">
    <cofactor evidence="1">
        <name>pyridoxal 5'-phosphate</name>
        <dbReference type="ChEBI" id="CHEBI:597326"/>
    </cofactor>
</comment>
<keyword evidence="7" id="KW-1133">Transmembrane helix</keyword>
<protein>
    <recommendedName>
        <fullName evidence="8">Tryptophan synthase beta chain-like PALP domain-containing protein</fullName>
    </recommendedName>
</protein>
<dbReference type="SUPFAM" id="SSF53686">
    <property type="entry name" value="Tryptophan synthase beta subunit-like PLP-dependent enzymes"/>
    <property type="match status" value="1"/>
</dbReference>
<organism evidence="9 10">
    <name type="scientific">Nannochloropsis salina CCMP1776</name>
    <dbReference type="NCBI Taxonomy" id="1027361"/>
    <lineage>
        <taxon>Eukaryota</taxon>
        <taxon>Sar</taxon>
        <taxon>Stramenopiles</taxon>
        <taxon>Ochrophyta</taxon>
        <taxon>Eustigmatophyceae</taxon>
        <taxon>Eustigmatales</taxon>
        <taxon>Monodopsidaceae</taxon>
        <taxon>Microchloropsis</taxon>
        <taxon>Microchloropsis salina</taxon>
    </lineage>
</organism>